<dbReference type="EMBL" id="JAWDJT010000012">
    <property type="protein sequence ID" value="MDU0372071.1"/>
    <property type="molecule type" value="Genomic_DNA"/>
</dbReference>
<accession>A0ABU3TL23</accession>
<reference evidence="1 2" key="1">
    <citation type="submission" date="2023-10" db="EMBL/GenBank/DDBJ databases">
        <title>Hymenobacter endophyticus sp. nov., an isolate from the leaf tissues of wheat.</title>
        <authorList>
            <person name="Dai Y."/>
        </authorList>
    </citation>
    <scope>NUCLEOTIDE SEQUENCE [LARGE SCALE GENOMIC DNA]</scope>
    <source>
        <strain evidence="1 2">ZK17L-C2</strain>
    </source>
</reference>
<sequence>MNAVCARMEACQSTLSRLAAGGRILSGGAGHTLEPTYRYYWVSTPTQSRLLVYAYPEGERWGGKPIIYYIQGEEITGPTSRVPAPLGCNAEYLADLFTKVMHEVDSLDGQRLLEVTTPARATWLLATYLHRPDRIPESFETVLLLRPENAYAAAYVRRWQPTLATLMTPAIVAKVLAMPEPVPAPTHC</sequence>
<gene>
    <name evidence="1" type="ORF">ROI90_16820</name>
</gene>
<dbReference type="Proteomes" id="UP001250698">
    <property type="component" value="Unassembled WGS sequence"/>
</dbReference>
<dbReference type="RefSeq" id="WP_315999524.1">
    <property type="nucleotide sequence ID" value="NZ_JAWDJT010000012.1"/>
</dbReference>
<protein>
    <submittedName>
        <fullName evidence="1">Uncharacterized protein</fullName>
    </submittedName>
</protein>
<evidence type="ECO:0000313" key="1">
    <source>
        <dbReference type="EMBL" id="MDU0372071.1"/>
    </source>
</evidence>
<comment type="caution">
    <text evidence="1">The sequence shown here is derived from an EMBL/GenBank/DDBJ whole genome shotgun (WGS) entry which is preliminary data.</text>
</comment>
<evidence type="ECO:0000313" key="2">
    <source>
        <dbReference type="Proteomes" id="UP001250698"/>
    </source>
</evidence>
<proteinExistence type="predicted"/>
<organism evidence="1 2">
    <name type="scientific">Hymenobacter endophyticus</name>
    <dbReference type="NCBI Taxonomy" id="3076335"/>
    <lineage>
        <taxon>Bacteria</taxon>
        <taxon>Pseudomonadati</taxon>
        <taxon>Bacteroidota</taxon>
        <taxon>Cytophagia</taxon>
        <taxon>Cytophagales</taxon>
        <taxon>Hymenobacteraceae</taxon>
        <taxon>Hymenobacter</taxon>
    </lineage>
</organism>
<name>A0ABU3TL23_9BACT</name>
<keyword evidence="2" id="KW-1185">Reference proteome</keyword>